<evidence type="ECO:0000313" key="2">
    <source>
        <dbReference type="EMBL" id="KAI9154226.1"/>
    </source>
</evidence>
<dbReference type="Proteomes" id="UP001064489">
    <property type="component" value="Chromosome 11"/>
</dbReference>
<organism evidence="2 3">
    <name type="scientific">Acer negundo</name>
    <name type="common">Box elder</name>
    <dbReference type="NCBI Taxonomy" id="4023"/>
    <lineage>
        <taxon>Eukaryota</taxon>
        <taxon>Viridiplantae</taxon>
        <taxon>Streptophyta</taxon>
        <taxon>Embryophyta</taxon>
        <taxon>Tracheophyta</taxon>
        <taxon>Spermatophyta</taxon>
        <taxon>Magnoliopsida</taxon>
        <taxon>eudicotyledons</taxon>
        <taxon>Gunneridae</taxon>
        <taxon>Pentapetalae</taxon>
        <taxon>rosids</taxon>
        <taxon>malvids</taxon>
        <taxon>Sapindales</taxon>
        <taxon>Sapindaceae</taxon>
        <taxon>Hippocastanoideae</taxon>
        <taxon>Acereae</taxon>
        <taxon>Acer</taxon>
    </lineage>
</organism>
<reference evidence="2" key="1">
    <citation type="journal article" date="2022" name="Plant J.">
        <title>Strategies of tolerance reflected in two North American maple genomes.</title>
        <authorList>
            <person name="McEvoy S.L."/>
            <person name="Sezen U.U."/>
            <person name="Trouern-Trend A."/>
            <person name="McMahon S.M."/>
            <person name="Schaberg P.G."/>
            <person name="Yang J."/>
            <person name="Wegrzyn J.L."/>
            <person name="Swenson N.G."/>
        </authorList>
    </citation>
    <scope>NUCLEOTIDE SEQUENCE</scope>
    <source>
        <strain evidence="2">91603</strain>
    </source>
</reference>
<sequence length="75" mass="8091">MLATINRPEKKRHGPPQGGCTFSVLHGGGHATSAIEEMWHHHLRGGTSSEIDRQQHPRDVLKGGVLPPLCASLPP</sequence>
<proteinExistence type="predicted"/>
<evidence type="ECO:0000256" key="1">
    <source>
        <dbReference type="SAM" id="MobiDB-lite"/>
    </source>
</evidence>
<evidence type="ECO:0000313" key="3">
    <source>
        <dbReference type="Proteomes" id="UP001064489"/>
    </source>
</evidence>
<dbReference type="AlphaFoldDB" id="A0AAD5I783"/>
<keyword evidence="3" id="KW-1185">Reference proteome</keyword>
<reference evidence="2" key="2">
    <citation type="submission" date="2023-02" db="EMBL/GenBank/DDBJ databases">
        <authorList>
            <person name="Swenson N.G."/>
            <person name="Wegrzyn J.L."/>
            <person name="Mcevoy S.L."/>
        </authorList>
    </citation>
    <scope>NUCLEOTIDE SEQUENCE</scope>
    <source>
        <strain evidence="2">91603</strain>
        <tissue evidence="2">Leaf</tissue>
    </source>
</reference>
<name>A0AAD5I783_ACENE</name>
<accession>A0AAD5I783</accession>
<protein>
    <submittedName>
        <fullName evidence="2">Uncharacterized protein</fullName>
    </submittedName>
</protein>
<gene>
    <name evidence="2" type="ORF">LWI28_022981</name>
</gene>
<feature type="region of interest" description="Disordered" evidence="1">
    <location>
        <begin position="1"/>
        <end position="20"/>
    </location>
</feature>
<dbReference type="EMBL" id="JAJSOW010000108">
    <property type="protein sequence ID" value="KAI9154226.1"/>
    <property type="molecule type" value="Genomic_DNA"/>
</dbReference>
<comment type="caution">
    <text evidence="2">The sequence shown here is derived from an EMBL/GenBank/DDBJ whole genome shotgun (WGS) entry which is preliminary data.</text>
</comment>